<gene>
    <name evidence="11" type="ORF">ACFSNB_15120</name>
</gene>
<reference evidence="12" key="1">
    <citation type="journal article" date="2019" name="Int. J. Syst. Evol. Microbiol.">
        <title>The Global Catalogue of Microorganisms (GCM) 10K type strain sequencing project: providing services to taxonomists for standard genome sequencing and annotation.</title>
        <authorList>
            <consortium name="The Broad Institute Genomics Platform"/>
            <consortium name="The Broad Institute Genome Sequencing Center for Infectious Disease"/>
            <person name="Wu L."/>
            <person name="Ma J."/>
        </authorList>
    </citation>
    <scope>NUCLEOTIDE SEQUENCE [LARGE SCALE GENOMIC DNA]</scope>
    <source>
        <strain evidence="12">KCTC 15012</strain>
    </source>
</reference>
<keyword evidence="7" id="KW-0762">Sugar transport</keyword>
<organism evidence="11 12">
    <name type="scientific">Phaeospirillum tilakii</name>
    <dbReference type="NCBI Taxonomy" id="741673"/>
    <lineage>
        <taxon>Bacteria</taxon>
        <taxon>Pseudomonadati</taxon>
        <taxon>Pseudomonadota</taxon>
        <taxon>Alphaproteobacteria</taxon>
        <taxon>Rhodospirillales</taxon>
        <taxon>Rhodospirillaceae</taxon>
        <taxon>Phaeospirillum</taxon>
    </lineage>
</organism>
<evidence type="ECO:0000256" key="7">
    <source>
        <dbReference type="ARBA" id="ARBA00023047"/>
    </source>
</evidence>
<feature type="transmembrane region" description="Helical" evidence="9">
    <location>
        <begin position="236"/>
        <end position="259"/>
    </location>
</feature>
<evidence type="ECO:0000256" key="1">
    <source>
        <dbReference type="ARBA" id="ARBA00004651"/>
    </source>
</evidence>
<accession>A0ABW5CE92</accession>
<protein>
    <submittedName>
        <fullName evidence="11">ABC transporter permease</fullName>
    </submittedName>
</protein>
<evidence type="ECO:0000256" key="4">
    <source>
        <dbReference type="ARBA" id="ARBA00022475"/>
    </source>
</evidence>
<keyword evidence="5 9" id="KW-0812">Transmembrane</keyword>
<evidence type="ECO:0000256" key="3">
    <source>
        <dbReference type="ARBA" id="ARBA00022448"/>
    </source>
</evidence>
<sequence length="267" mass="29449">MSRTLIAISRGLWRNRELIGAMIGRELRTRHAGQMVGIAWAFGQPVLLMLFYTLLFAYVFPARFVGEGGVSDYSLNILAGLVSWLAFQDLLGRASTALVAEANLVKQIIFPTEVLPIKTALASLAPYAGALVFTLAAAIWQGRLEWTALLVPWLILCQTVAMTGCALLLGSVGVFFRDLREFVQLFCTLNLFAQPILYNPSATPDWLGRILAVNPFSHLVWCWQDALSTGALDHGWAWIALPFESLAILTLGAWAFAMLRHHFGDAL</sequence>
<name>A0ABW5CE92_9PROT</name>
<keyword evidence="8 9" id="KW-0472">Membrane</keyword>
<evidence type="ECO:0000259" key="10">
    <source>
        <dbReference type="Pfam" id="PF01061"/>
    </source>
</evidence>
<comment type="caution">
    <text evidence="11">The sequence shown here is derived from an EMBL/GenBank/DDBJ whole genome shotgun (WGS) entry which is preliminary data.</text>
</comment>
<evidence type="ECO:0000256" key="5">
    <source>
        <dbReference type="ARBA" id="ARBA00022692"/>
    </source>
</evidence>
<proteinExistence type="inferred from homology"/>
<dbReference type="RefSeq" id="WP_377318049.1">
    <property type="nucleotide sequence ID" value="NZ_JBHUIY010000037.1"/>
</dbReference>
<feature type="transmembrane region" description="Helical" evidence="9">
    <location>
        <begin position="146"/>
        <end position="170"/>
    </location>
</feature>
<evidence type="ECO:0000256" key="9">
    <source>
        <dbReference type="SAM" id="Phobius"/>
    </source>
</evidence>
<keyword evidence="3" id="KW-0813">Transport</keyword>
<dbReference type="EMBL" id="JBHUIY010000037">
    <property type="protein sequence ID" value="MFD2235143.1"/>
    <property type="molecule type" value="Genomic_DNA"/>
</dbReference>
<dbReference type="Pfam" id="PF01061">
    <property type="entry name" value="ABC2_membrane"/>
    <property type="match status" value="1"/>
</dbReference>
<feature type="transmembrane region" description="Helical" evidence="9">
    <location>
        <begin position="120"/>
        <end position="140"/>
    </location>
</feature>
<comment type="similarity">
    <text evidence="2">Belongs to the ABC-2 integral membrane protein family.</text>
</comment>
<dbReference type="InterPro" id="IPR013525">
    <property type="entry name" value="ABC2_TM"/>
</dbReference>
<dbReference type="PANTHER" id="PTHR30413:SF10">
    <property type="entry name" value="CAPSULE POLYSACCHARIDE EXPORT INNER-MEMBRANE PROTEIN CTRC"/>
    <property type="match status" value="1"/>
</dbReference>
<evidence type="ECO:0000256" key="2">
    <source>
        <dbReference type="ARBA" id="ARBA00007783"/>
    </source>
</evidence>
<evidence type="ECO:0000313" key="12">
    <source>
        <dbReference type="Proteomes" id="UP001597296"/>
    </source>
</evidence>
<comment type="subcellular location">
    <subcellularLocation>
        <location evidence="1">Cell membrane</location>
        <topology evidence="1">Multi-pass membrane protein</topology>
    </subcellularLocation>
</comment>
<keyword evidence="7" id="KW-0625">Polysaccharide transport</keyword>
<evidence type="ECO:0000313" key="11">
    <source>
        <dbReference type="EMBL" id="MFD2235143.1"/>
    </source>
</evidence>
<feature type="transmembrane region" description="Helical" evidence="9">
    <location>
        <begin position="35"/>
        <end position="61"/>
    </location>
</feature>
<feature type="domain" description="ABC-2 type transporter transmembrane" evidence="10">
    <location>
        <begin position="18"/>
        <end position="220"/>
    </location>
</feature>
<keyword evidence="4" id="KW-1003">Cell membrane</keyword>
<keyword evidence="12" id="KW-1185">Reference proteome</keyword>
<dbReference type="Proteomes" id="UP001597296">
    <property type="component" value="Unassembled WGS sequence"/>
</dbReference>
<evidence type="ECO:0000256" key="6">
    <source>
        <dbReference type="ARBA" id="ARBA00022989"/>
    </source>
</evidence>
<evidence type="ECO:0000256" key="8">
    <source>
        <dbReference type="ARBA" id="ARBA00023136"/>
    </source>
</evidence>
<dbReference type="PANTHER" id="PTHR30413">
    <property type="entry name" value="INNER MEMBRANE TRANSPORT PERMEASE"/>
    <property type="match status" value="1"/>
</dbReference>
<keyword evidence="6 9" id="KW-1133">Transmembrane helix</keyword>